<evidence type="ECO:0000256" key="1">
    <source>
        <dbReference type="ARBA" id="ARBA00005417"/>
    </source>
</evidence>
<dbReference type="PANTHER" id="PTHR43553:SF24">
    <property type="entry name" value="ENERGY-COUPLING FACTOR TRANSPORTER ATP-BINDING PROTEIN ECFA1"/>
    <property type="match status" value="1"/>
</dbReference>
<dbReference type="InterPro" id="IPR050095">
    <property type="entry name" value="ECF_ABC_transporter_ATP-bd"/>
</dbReference>
<evidence type="ECO:0000259" key="6">
    <source>
        <dbReference type="PROSITE" id="PS50893"/>
    </source>
</evidence>
<dbReference type="Proteomes" id="UP001604002">
    <property type="component" value="Unassembled WGS sequence"/>
</dbReference>
<dbReference type="Gene3D" id="3.40.50.300">
    <property type="entry name" value="P-loop containing nucleotide triphosphate hydrolases"/>
    <property type="match status" value="1"/>
</dbReference>
<dbReference type="SUPFAM" id="SSF52540">
    <property type="entry name" value="P-loop containing nucleoside triphosphate hydrolases"/>
    <property type="match status" value="1"/>
</dbReference>
<comment type="caution">
    <text evidence="7">The sequence shown here is derived from an EMBL/GenBank/DDBJ whole genome shotgun (WGS) entry which is preliminary data.</text>
</comment>
<keyword evidence="2" id="KW-0813">Transport</keyword>
<evidence type="ECO:0000313" key="7">
    <source>
        <dbReference type="EMBL" id="MFG1373126.1"/>
    </source>
</evidence>
<accession>A0ABW6ZZ98</accession>
<dbReference type="InterPro" id="IPR027417">
    <property type="entry name" value="P-loop_NTPase"/>
</dbReference>
<dbReference type="RefSeq" id="WP_393992939.1">
    <property type="nucleotide sequence ID" value="NZ_JBAFVH010000007.1"/>
</dbReference>
<dbReference type="InterPro" id="IPR003439">
    <property type="entry name" value="ABC_transporter-like_ATP-bd"/>
</dbReference>
<evidence type="ECO:0000256" key="5">
    <source>
        <dbReference type="SAM" id="MobiDB-lite"/>
    </source>
</evidence>
<dbReference type="SMART" id="SM00382">
    <property type="entry name" value="AAA"/>
    <property type="match status" value="1"/>
</dbReference>
<dbReference type="PANTHER" id="PTHR43553">
    <property type="entry name" value="HEAVY METAL TRANSPORTER"/>
    <property type="match status" value="1"/>
</dbReference>
<evidence type="ECO:0000256" key="2">
    <source>
        <dbReference type="ARBA" id="ARBA00022448"/>
    </source>
</evidence>
<keyword evidence="8" id="KW-1185">Reference proteome</keyword>
<organism evidence="7 8">
    <name type="scientific">Xanthobacter oligotrophicus</name>
    <dbReference type="NCBI Taxonomy" id="2607286"/>
    <lineage>
        <taxon>Bacteria</taxon>
        <taxon>Pseudomonadati</taxon>
        <taxon>Pseudomonadota</taxon>
        <taxon>Alphaproteobacteria</taxon>
        <taxon>Hyphomicrobiales</taxon>
        <taxon>Xanthobacteraceae</taxon>
        <taxon>Xanthobacter</taxon>
    </lineage>
</organism>
<dbReference type="Pfam" id="PF00005">
    <property type="entry name" value="ABC_tran"/>
    <property type="match status" value="1"/>
</dbReference>
<dbReference type="InterPro" id="IPR003593">
    <property type="entry name" value="AAA+_ATPase"/>
</dbReference>
<keyword evidence="3" id="KW-0547">Nucleotide-binding</keyword>
<reference evidence="7 8" key="1">
    <citation type="submission" date="2024-02" db="EMBL/GenBank/DDBJ databases">
        <title>Expansion and revision of Xanthobacter and proposal of Roseixanthobacter gen. nov.</title>
        <authorList>
            <person name="Soltysiak M.P.M."/>
            <person name="Jalihal A."/>
            <person name="Ory A."/>
            <person name="Chrisophersen C."/>
            <person name="Lee A.D."/>
            <person name="Boulton J."/>
            <person name="Springer M."/>
        </authorList>
    </citation>
    <scope>NUCLEOTIDE SEQUENCE [LARGE SCALE GENOMIC DNA]</scope>
    <source>
        <strain evidence="7 8">23A</strain>
    </source>
</reference>
<feature type="domain" description="ABC transporter" evidence="6">
    <location>
        <begin position="34"/>
        <end position="260"/>
    </location>
</feature>
<evidence type="ECO:0000256" key="4">
    <source>
        <dbReference type="ARBA" id="ARBA00022840"/>
    </source>
</evidence>
<evidence type="ECO:0000313" key="8">
    <source>
        <dbReference type="Proteomes" id="UP001604002"/>
    </source>
</evidence>
<gene>
    <name evidence="7" type="ORF">V5F32_13200</name>
</gene>
<dbReference type="EMBL" id="JBAFVH010000007">
    <property type="protein sequence ID" value="MFG1373126.1"/>
    <property type="molecule type" value="Genomic_DNA"/>
</dbReference>
<feature type="region of interest" description="Disordered" evidence="5">
    <location>
        <begin position="1"/>
        <end position="29"/>
    </location>
</feature>
<comment type="similarity">
    <text evidence="1">Belongs to the ABC transporter superfamily.</text>
</comment>
<protein>
    <submittedName>
        <fullName evidence="7">ABC transporter ATP-binding protein</fullName>
    </submittedName>
</protein>
<proteinExistence type="inferred from homology"/>
<dbReference type="PROSITE" id="PS50893">
    <property type="entry name" value="ABC_TRANSPORTER_2"/>
    <property type="match status" value="1"/>
</dbReference>
<dbReference type="InterPro" id="IPR015856">
    <property type="entry name" value="ABC_transpr_CbiO/EcfA_su"/>
</dbReference>
<name>A0ABW6ZZ98_9HYPH</name>
<dbReference type="GO" id="GO:0005524">
    <property type="term" value="F:ATP binding"/>
    <property type="evidence" value="ECO:0007669"/>
    <property type="project" value="UniProtKB-KW"/>
</dbReference>
<keyword evidence="4 7" id="KW-0067">ATP-binding</keyword>
<sequence length="266" mass="27993">MFTASRSARPARQPNRPDAGDLPASDSPGRAAGMVLDRVVLDRGARSVFAGLSLTLSERRIGLVGDNGSGKSTLLRLLNGLLLPDAGTVTVAGLDTRKERRRLPATVGFVFQNVDHQIIFPTVREEIAFGPIAQGRPKAEANAAADLLLARHGCAGWGERAVADLSEGQKQLVCILAALAAGPRILLLDEPFSSLDLTTRLGFAARLAGLDLQVVMASHDLHLFDGFDRLLWLKGGIVAADGAPGEVIPLYEADARARAVAAGGQP</sequence>
<dbReference type="CDD" id="cd03225">
    <property type="entry name" value="ABC_cobalt_CbiO_domain1"/>
    <property type="match status" value="1"/>
</dbReference>
<evidence type="ECO:0000256" key="3">
    <source>
        <dbReference type="ARBA" id="ARBA00022741"/>
    </source>
</evidence>